<evidence type="ECO:0000256" key="1">
    <source>
        <dbReference type="SAM" id="MobiDB-lite"/>
    </source>
</evidence>
<evidence type="ECO:0000313" key="2">
    <source>
        <dbReference type="EMBL" id="AUX47678.1"/>
    </source>
</evidence>
<dbReference type="EMBL" id="CP012673">
    <property type="protein sequence ID" value="AUX47678.1"/>
    <property type="molecule type" value="Genomic_DNA"/>
</dbReference>
<accession>A0A2L0F7W2</accession>
<dbReference type="AlphaFoldDB" id="A0A2L0F7W2"/>
<organism evidence="2 3">
    <name type="scientific">Sorangium cellulosum</name>
    <name type="common">Polyangium cellulosum</name>
    <dbReference type="NCBI Taxonomy" id="56"/>
    <lineage>
        <taxon>Bacteria</taxon>
        <taxon>Pseudomonadati</taxon>
        <taxon>Myxococcota</taxon>
        <taxon>Polyangia</taxon>
        <taxon>Polyangiales</taxon>
        <taxon>Polyangiaceae</taxon>
        <taxon>Sorangium</taxon>
    </lineage>
</organism>
<sequence>MLNNPLVYVDPGGFQEVIPEGGARAPLAAGAEFTSEELGLPPIEIELVLPEHEARSDAGTSTTAAETGGAMPPVDVSVLGTSAGFVPQPVTTAPMD</sequence>
<feature type="region of interest" description="Disordered" evidence="1">
    <location>
        <begin position="53"/>
        <end position="76"/>
    </location>
</feature>
<proteinExistence type="predicted"/>
<protein>
    <submittedName>
        <fullName evidence="2">Uncharacterized protein</fullName>
    </submittedName>
</protein>
<reference evidence="2 3" key="1">
    <citation type="submission" date="2015-09" db="EMBL/GenBank/DDBJ databases">
        <title>Sorangium comparison.</title>
        <authorList>
            <person name="Zaburannyi N."/>
            <person name="Bunk B."/>
            <person name="Overmann J."/>
            <person name="Mueller R."/>
        </authorList>
    </citation>
    <scope>NUCLEOTIDE SEQUENCE [LARGE SCALE GENOMIC DNA]</scope>
    <source>
        <strain evidence="2 3">So ce26</strain>
    </source>
</reference>
<feature type="compositionally biased region" description="Low complexity" evidence="1">
    <location>
        <begin position="58"/>
        <end position="70"/>
    </location>
</feature>
<dbReference type="RefSeq" id="WP_104985657.1">
    <property type="nucleotide sequence ID" value="NZ_CP012673.1"/>
</dbReference>
<gene>
    <name evidence="2" type="ORF">SOCE26_092020</name>
</gene>
<name>A0A2L0F7W2_SORCE</name>
<dbReference type="Proteomes" id="UP000238348">
    <property type="component" value="Chromosome"/>
</dbReference>
<evidence type="ECO:0000313" key="3">
    <source>
        <dbReference type="Proteomes" id="UP000238348"/>
    </source>
</evidence>